<dbReference type="SUPFAM" id="SSF50022">
    <property type="entry name" value="ISP domain"/>
    <property type="match status" value="2"/>
</dbReference>
<dbReference type="GO" id="GO:0016020">
    <property type="term" value="C:membrane"/>
    <property type="evidence" value="ECO:0007669"/>
    <property type="project" value="InterPro"/>
</dbReference>
<protein>
    <recommendedName>
        <fullName evidence="2">Cytochrome bc1 complex Rieske iron-sulfur subunit</fullName>
    </recommendedName>
    <alternativeName>
        <fullName evidence="8">Cytochrome bc1 reductase complex subunit QcrA</fullName>
    </alternativeName>
</protein>
<dbReference type="InterPro" id="IPR036922">
    <property type="entry name" value="Rieske_2Fe-2S_sf"/>
</dbReference>
<keyword evidence="7" id="KW-1015">Disulfide bond</keyword>
<sequence length="262" mass="26125">MSHEIPRRAAVGFAVVGAACAACTRYGASSPQPEAQTVTPGAPPQVLGKAIDIPVNGGVVYRDEKIVVTQPAKGEFKGYSAVCTHQGCVVNDVAAGTINCDCHGSKFGLDGSVTTGPATQPLPPVEVTVNESGDIVMGAAAPDTTAPGTTDPGTTEPPAPPEEPPADAPEGLASTGDIPVGGGTVFQAEQVVITQPSPGEFRAYSAVCTHQGCIVNDVNGGTINCNCHGSKFGLDGSVSQGPASAPLPAVAVKVTGDQISLA</sequence>
<feature type="compositionally biased region" description="Low complexity" evidence="10">
    <location>
        <begin position="138"/>
        <end position="154"/>
    </location>
</feature>
<evidence type="ECO:0000256" key="1">
    <source>
        <dbReference type="ARBA" id="ARBA00002494"/>
    </source>
</evidence>
<dbReference type="RefSeq" id="WP_225943935.1">
    <property type="nucleotide sequence ID" value="NZ_JACHJQ010000001.1"/>
</dbReference>
<feature type="compositionally biased region" description="Pro residues" evidence="10">
    <location>
        <begin position="155"/>
        <end position="167"/>
    </location>
</feature>
<evidence type="ECO:0000256" key="3">
    <source>
        <dbReference type="ARBA" id="ARBA00022714"/>
    </source>
</evidence>
<dbReference type="GO" id="GO:0016705">
    <property type="term" value="F:oxidoreductase activity, acting on paired donors, with incorporation or reduction of molecular oxygen"/>
    <property type="evidence" value="ECO:0007669"/>
    <property type="project" value="UniProtKB-ARBA"/>
</dbReference>
<feature type="domain" description="Rieske" evidence="11">
    <location>
        <begin position="45"/>
        <end position="136"/>
    </location>
</feature>
<reference evidence="12 13" key="1">
    <citation type="submission" date="2020-08" db="EMBL/GenBank/DDBJ databases">
        <title>Genomic Encyclopedia of Type Strains, Phase III (KMG-III): the genomes of soil and plant-associated and newly described type strains.</title>
        <authorList>
            <person name="Whitman W."/>
        </authorList>
    </citation>
    <scope>NUCLEOTIDE SEQUENCE [LARGE SCALE GENOMIC DNA]</scope>
    <source>
        <strain evidence="12 13">CECT 8960</strain>
    </source>
</reference>
<keyword evidence="3" id="KW-0001">2Fe-2S</keyword>
<evidence type="ECO:0000256" key="2">
    <source>
        <dbReference type="ARBA" id="ARBA00015816"/>
    </source>
</evidence>
<dbReference type="PRINTS" id="PR00162">
    <property type="entry name" value="RIESKE"/>
</dbReference>
<dbReference type="PROSITE" id="PS51296">
    <property type="entry name" value="RIESKE"/>
    <property type="match status" value="2"/>
</dbReference>
<gene>
    <name evidence="12" type="ORF">FHR82_001210</name>
</gene>
<keyword evidence="13" id="KW-1185">Reference proteome</keyword>
<organism evidence="12 13">
    <name type="scientific">Actinophytocola algeriensis</name>
    <dbReference type="NCBI Taxonomy" id="1768010"/>
    <lineage>
        <taxon>Bacteria</taxon>
        <taxon>Bacillati</taxon>
        <taxon>Actinomycetota</taxon>
        <taxon>Actinomycetes</taxon>
        <taxon>Pseudonocardiales</taxon>
        <taxon>Pseudonocardiaceae</taxon>
    </lineage>
</organism>
<dbReference type="Pfam" id="PF00355">
    <property type="entry name" value="Rieske"/>
    <property type="match status" value="2"/>
</dbReference>
<dbReference type="InterPro" id="IPR005805">
    <property type="entry name" value="Rieske_Fe-S_prot_C"/>
</dbReference>
<dbReference type="GO" id="GO:0051537">
    <property type="term" value="F:2 iron, 2 sulfur cluster binding"/>
    <property type="evidence" value="ECO:0007669"/>
    <property type="project" value="UniProtKB-KW"/>
</dbReference>
<comment type="cofactor">
    <cofactor evidence="9">
        <name>[2Fe-2S] cluster</name>
        <dbReference type="ChEBI" id="CHEBI:190135"/>
    </cofactor>
</comment>
<evidence type="ECO:0000313" key="12">
    <source>
        <dbReference type="EMBL" id="MBB4905000.1"/>
    </source>
</evidence>
<dbReference type="GO" id="GO:0046872">
    <property type="term" value="F:metal ion binding"/>
    <property type="evidence" value="ECO:0007669"/>
    <property type="project" value="UniProtKB-KW"/>
</dbReference>
<feature type="region of interest" description="Disordered" evidence="10">
    <location>
        <begin position="138"/>
        <end position="180"/>
    </location>
</feature>
<evidence type="ECO:0000256" key="8">
    <source>
        <dbReference type="ARBA" id="ARBA00029586"/>
    </source>
</evidence>
<dbReference type="GO" id="GO:0004497">
    <property type="term" value="F:monooxygenase activity"/>
    <property type="evidence" value="ECO:0007669"/>
    <property type="project" value="UniProtKB-ARBA"/>
</dbReference>
<evidence type="ECO:0000256" key="10">
    <source>
        <dbReference type="SAM" id="MobiDB-lite"/>
    </source>
</evidence>
<dbReference type="Gene3D" id="2.102.10.10">
    <property type="entry name" value="Rieske [2Fe-2S] iron-sulphur domain"/>
    <property type="match status" value="2"/>
</dbReference>
<feature type="domain" description="Rieske" evidence="11">
    <location>
        <begin position="170"/>
        <end position="261"/>
    </location>
</feature>
<name>A0A7W7Q0Z7_9PSEU</name>
<keyword evidence="6" id="KW-0411">Iron-sulfur</keyword>
<keyword evidence="4" id="KW-0479">Metal-binding</keyword>
<evidence type="ECO:0000256" key="9">
    <source>
        <dbReference type="ARBA" id="ARBA00034078"/>
    </source>
</evidence>
<evidence type="ECO:0000256" key="6">
    <source>
        <dbReference type="ARBA" id="ARBA00023014"/>
    </source>
</evidence>
<dbReference type="InterPro" id="IPR017941">
    <property type="entry name" value="Rieske_2Fe-2S"/>
</dbReference>
<dbReference type="Proteomes" id="UP000520767">
    <property type="component" value="Unassembled WGS sequence"/>
</dbReference>
<dbReference type="PROSITE" id="PS51257">
    <property type="entry name" value="PROKAR_LIPOPROTEIN"/>
    <property type="match status" value="1"/>
</dbReference>
<evidence type="ECO:0000256" key="7">
    <source>
        <dbReference type="ARBA" id="ARBA00023157"/>
    </source>
</evidence>
<comment type="function">
    <text evidence="1">Iron-sulfur subunit of the cytochrome bc1 complex, an essential component of the respiratory electron transport chain required for ATP synthesis. The bc1 complex catalyzes the oxidation of menaquinol and the reduction of cytochrome c in the respiratory chain. The bc1 complex operates through a Q-cycle mechanism that couples electron transfer to generation of the proton gradient that drives ATP synthesis.</text>
</comment>
<accession>A0A7W7Q0Z7</accession>
<dbReference type="AlphaFoldDB" id="A0A7W7Q0Z7"/>
<proteinExistence type="predicted"/>
<evidence type="ECO:0000256" key="5">
    <source>
        <dbReference type="ARBA" id="ARBA00023004"/>
    </source>
</evidence>
<dbReference type="PANTHER" id="PTHR10134">
    <property type="entry name" value="CYTOCHROME B-C1 COMPLEX SUBUNIT RIESKE, MITOCHONDRIAL"/>
    <property type="match status" value="1"/>
</dbReference>
<dbReference type="InterPro" id="IPR014349">
    <property type="entry name" value="Rieske_Fe-S_prot"/>
</dbReference>
<dbReference type="CDD" id="cd03467">
    <property type="entry name" value="Rieske"/>
    <property type="match status" value="2"/>
</dbReference>
<dbReference type="FunFam" id="2.102.10.10:FF:000016">
    <property type="entry name" value="Nitrite reductase/ring-hydroxylating ferredoxin subunit"/>
    <property type="match status" value="1"/>
</dbReference>
<evidence type="ECO:0000259" key="11">
    <source>
        <dbReference type="PROSITE" id="PS51296"/>
    </source>
</evidence>
<keyword evidence="5" id="KW-0408">Iron</keyword>
<dbReference type="EMBL" id="JACHJQ010000001">
    <property type="protein sequence ID" value="MBB4905000.1"/>
    <property type="molecule type" value="Genomic_DNA"/>
</dbReference>
<evidence type="ECO:0000256" key="4">
    <source>
        <dbReference type="ARBA" id="ARBA00022723"/>
    </source>
</evidence>
<comment type="caution">
    <text evidence="12">The sequence shown here is derived from an EMBL/GenBank/DDBJ whole genome shotgun (WGS) entry which is preliminary data.</text>
</comment>
<evidence type="ECO:0000313" key="13">
    <source>
        <dbReference type="Proteomes" id="UP000520767"/>
    </source>
</evidence>